<comment type="caution">
    <text evidence="1">The sequence shown here is derived from an EMBL/GenBank/DDBJ whole genome shotgun (WGS) entry which is preliminary data.</text>
</comment>
<proteinExistence type="predicted"/>
<gene>
    <name evidence="1" type="ORF">AVEN_4170_1</name>
</gene>
<dbReference type="EMBL" id="BGPR01000954">
    <property type="protein sequence ID" value="GBM41147.1"/>
    <property type="molecule type" value="Genomic_DNA"/>
</dbReference>
<protein>
    <submittedName>
        <fullName evidence="1">Uncharacterized protein</fullName>
    </submittedName>
</protein>
<sequence length="120" mass="13779">MTECVKAKLKEFRITIEKHIVACVTVGASMTASFGKTMSYEYHLYYVNAIHMPVCDVLYKKIANLRESTVERENISHEKGENIDESEELIENFDKVLDLEFEGGIAADAMFYIAYAERIR</sequence>
<dbReference type="OrthoDB" id="8124016at2759"/>
<dbReference type="Proteomes" id="UP000499080">
    <property type="component" value="Unassembled WGS sequence"/>
</dbReference>
<organism evidence="1 2">
    <name type="scientific">Araneus ventricosus</name>
    <name type="common">Orbweaver spider</name>
    <name type="synonym">Epeira ventricosa</name>
    <dbReference type="NCBI Taxonomy" id="182803"/>
    <lineage>
        <taxon>Eukaryota</taxon>
        <taxon>Metazoa</taxon>
        <taxon>Ecdysozoa</taxon>
        <taxon>Arthropoda</taxon>
        <taxon>Chelicerata</taxon>
        <taxon>Arachnida</taxon>
        <taxon>Araneae</taxon>
        <taxon>Araneomorphae</taxon>
        <taxon>Entelegynae</taxon>
        <taxon>Araneoidea</taxon>
        <taxon>Araneidae</taxon>
        <taxon>Araneus</taxon>
    </lineage>
</organism>
<dbReference type="AlphaFoldDB" id="A0A4Y2FJD4"/>
<keyword evidence="2" id="KW-1185">Reference proteome</keyword>
<name>A0A4Y2FJD4_ARAVE</name>
<reference evidence="1 2" key="1">
    <citation type="journal article" date="2019" name="Sci. Rep.">
        <title>Orb-weaving spider Araneus ventricosus genome elucidates the spidroin gene catalogue.</title>
        <authorList>
            <person name="Kono N."/>
            <person name="Nakamura H."/>
            <person name="Ohtoshi R."/>
            <person name="Moran D.A.P."/>
            <person name="Shinohara A."/>
            <person name="Yoshida Y."/>
            <person name="Fujiwara M."/>
            <person name="Mori M."/>
            <person name="Tomita M."/>
            <person name="Arakawa K."/>
        </authorList>
    </citation>
    <scope>NUCLEOTIDE SEQUENCE [LARGE SCALE GENOMIC DNA]</scope>
</reference>
<accession>A0A4Y2FJD4</accession>
<evidence type="ECO:0000313" key="1">
    <source>
        <dbReference type="EMBL" id="GBM41147.1"/>
    </source>
</evidence>
<evidence type="ECO:0000313" key="2">
    <source>
        <dbReference type="Proteomes" id="UP000499080"/>
    </source>
</evidence>